<gene>
    <name evidence="2" type="ORF">DFH45_000581</name>
</gene>
<evidence type="ECO:0000313" key="2">
    <source>
        <dbReference type="EMBL" id="NRV07618.1"/>
    </source>
</evidence>
<evidence type="ECO:0000259" key="1">
    <source>
        <dbReference type="PROSITE" id="PS50097"/>
    </source>
</evidence>
<dbReference type="EMBL" id="JABSXK010000001">
    <property type="protein sequence ID" value="NRV07618.1"/>
    <property type="molecule type" value="Genomic_DNA"/>
</dbReference>
<feature type="domain" description="BTB" evidence="1">
    <location>
        <begin position="54"/>
        <end position="131"/>
    </location>
</feature>
<sequence>MDKNKHNKDDEIKFIKGLYDEANKKIEEIYKEHKSNKDKLLKEIAFVLLLYKINDSIMKLNDTEKLKLNKKFLAIISTFFNKQVKLTDKIITDILKETAINTYDFYGGKYTQKDIEDIVNKKYKGKVYTKRIQANENKIANNLNNDIQEFITGTIDVNTIKDKIEETYNINDYDVKRLTESEVNRTENDSFILLAKEAWIKIVYRHEILDDRICLDCEAISEQPFDIDEAPDGAIHANCRGWNSIYK</sequence>
<dbReference type="InterPro" id="IPR000210">
    <property type="entry name" value="BTB/POZ_dom"/>
</dbReference>
<organism evidence="2 3">
    <name type="scientific">Clostridium beijerinckii</name>
    <name type="common">Clostridium MP</name>
    <dbReference type="NCBI Taxonomy" id="1520"/>
    <lineage>
        <taxon>Bacteria</taxon>
        <taxon>Bacillati</taxon>
        <taxon>Bacillota</taxon>
        <taxon>Clostridia</taxon>
        <taxon>Eubacteriales</taxon>
        <taxon>Clostridiaceae</taxon>
        <taxon>Clostridium</taxon>
    </lineage>
</organism>
<dbReference type="Proteomes" id="UP000821656">
    <property type="component" value="Unassembled WGS sequence"/>
</dbReference>
<name>A0A9Q5D201_CLOBE</name>
<dbReference type="PROSITE" id="PS50097">
    <property type="entry name" value="BTB"/>
    <property type="match status" value="1"/>
</dbReference>
<dbReference type="AlphaFoldDB" id="A0A9Q5D201"/>
<evidence type="ECO:0000313" key="3">
    <source>
        <dbReference type="Proteomes" id="UP000821656"/>
    </source>
</evidence>
<reference evidence="2" key="1">
    <citation type="submission" date="2020-05" db="EMBL/GenBank/DDBJ databases">
        <title>Genomic insights into acetone-butanol-ethanol (ABE) fermentation by sequencing solventogenic clostridia strains.</title>
        <authorList>
            <person name="Brown S."/>
        </authorList>
    </citation>
    <scope>NUCLEOTIDE SEQUENCE</scope>
    <source>
        <strain evidence="2">DJ126</strain>
    </source>
</reference>
<proteinExistence type="predicted"/>
<dbReference type="RefSeq" id="WP_077305509.1">
    <property type="nucleotide sequence ID" value="NZ_CP016090.1"/>
</dbReference>
<comment type="caution">
    <text evidence="2">The sequence shown here is derived from an EMBL/GenBank/DDBJ whole genome shotgun (WGS) entry which is preliminary data.</text>
</comment>
<protein>
    <recommendedName>
        <fullName evidence="1">BTB domain-containing protein</fullName>
    </recommendedName>
</protein>
<accession>A0A9Q5D201</accession>